<comment type="caution">
    <text evidence="8">The sequence shown here is derived from an EMBL/GenBank/DDBJ whole genome shotgun (WGS) entry which is preliminary data.</text>
</comment>
<dbReference type="SMART" id="SM00487">
    <property type="entry name" value="DEXDc"/>
    <property type="match status" value="1"/>
</dbReference>
<dbReference type="InterPro" id="IPR014001">
    <property type="entry name" value="Helicase_ATP-bd"/>
</dbReference>
<dbReference type="GO" id="GO:0005694">
    <property type="term" value="C:chromosome"/>
    <property type="evidence" value="ECO:0007669"/>
    <property type="project" value="UniProtKB-ARBA"/>
</dbReference>
<evidence type="ECO:0000256" key="4">
    <source>
        <dbReference type="ARBA" id="ARBA00022840"/>
    </source>
</evidence>
<feature type="region of interest" description="C3H" evidence="6">
    <location>
        <begin position="12"/>
        <end position="44"/>
    </location>
</feature>
<keyword evidence="6" id="KW-0479">Metal-binding</keyword>
<dbReference type="FunFam" id="3.40.50.300:FF:000326">
    <property type="entry name" value="P-loop containing nucleoside triphosphate hydrolase"/>
    <property type="match status" value="1"/>
</dbReference>
<evidence type="ECO:0000256" key="2">
    <source>
        <dbReference type="ARBA" id="ARBA00022801"/>
    </source>
</evidence>
<dbReference type="CDD" id="cd18808">
    <property type="entry name" value="SF1_C_Upf1"/>
    <property type="match status" value="1"/>
</dbReference>
<name>A0A196SJE3_BLAHN</name>
<dbReference type="PANTHER" id="PTHR10887:SF364">
    <property type="entry name" value="REGULATOR OF NONSENSE TRANSCRIPTS 1"/>
    <property type="match status" value="1"/>
</dbReference>
<feature type="domain" description="Upf1" evidence="7">
    <location>
        <begin position="4"/>
        <end position="184"/>
    </location>
</feature>
<dbReference type="Proteomes" id="UP000078348">
    <property type="component" value="Unassembled WGS sequence"/>
</dbReference>
<dbReference type="InterPro" id="IPR045055">
    <property type="entry name" value="DNA2/NAM7-like"/>
</dbReference>
<dbReference type="GO" id="GO:0016787">
    <property type="term" value="F:hydrolase activity"/>
    <property type="evidence" value="ECO:0007669"/>
    <property type="project" value="UniProtKB-KW"/>
</dbReference>
<evidence type="ECO:0000259" key="7">
    <source>
        <dbReference type="PROSITE" id="PS51997"/>
    </source>
</evidence>
<dbReference type="GO" id="GO:0005524">
    <property type="term" value="F:ATP binding"/>
    <property type="evidence" value="ECO:0007669"/>
    <property type="project" value="UniProtKB-KW"/>
</dbReference>
<dbReference type="EMBL" id="LXWW01000080">
    <property type="protein sequence ID" value="OAO16431.1"/>
    <property type="molecule type" value="Genomic_DNA"/>
</dbReference>
<dbReference type="PANTHER" id="PTHR10887">
    <property type="entry name" value="DNA2/NAM7 HELICASE FAMILY"/>
    <property type="match status" value="1"/>
</dbReference>
<dbReference type="InterPro" id="IPR018999">
    <property type="entry name" value="UPF1_CH/ZBD"/>
</dbReference>
<keyword evidence="3" id="KW-0347">Helicase</keyword>
<dbReference type="GO" id="GO:0008270">
    <property type="term" value="F:zinc ion binding"/>
    <property type="evidence" value="ECO:0007669"/>
    <property type="project" value="UniProtKB-UniRule"/>
</dbReference>
<gene>
    <name evidence="8" type="ORF">AV274_1840</name>
</gene>
<keyword evidence="2" id="KW-0378">Hydrolase</keyword>
<comment type="catalytic activity">
    <reaction evidence="5">
        <text>ATP + H2O = ADP + phosphate + H(+)</text>
        <dbReference type="Rhea" id="RHEA:13065"/>
        <dbReference type="ChEBI" id="CHEBI:15377"/>
        <dbReference type="ChEBI" id="CHEBI:15378"/>
        <dbReference type="ChEBI" id="CHEBI:30616"/>
        <dbReference type="ChEBI" id="CHEBI:43474"/>
        <dbReference type="ChEBI" id="CHEBI:456216"/>
        <dbReference type="EC" id="3.6.4.12"/>
    </reaction>
    <physiologicalReaction direction="left-to-right" evidence="5">
        <dbReference type="Rhea" id="RHEA:13066"/>
    </physiologicalReaction>
</comment>
<dbReference type="Gene3D" id="3.40.50.300">
    <property type="entry name" value="P-loop containing nucleotide triphosphate hydrolases"/>
    <property type="match status" value="2"/>
</dbReference>
<keyword evidence="9" id="KW-1185">Reference proteome</keyword>
<comment type="caution">
    <text evidence="6">Lacks conserved residue(s) required for the propagation of feature annotation.</text>
</comment>
<keyword evidence="1" id="KW-0547">Nucleotide-binding</keyword>
<dbReference type="GO" id="GO:0003678">
    <property type="term" value="F:DNA helicase activity"/>
    <property type="evidence" value="ECO:0007669"/>
    <property type="project" value="UniProtKB-EC"/>
</dbReference>
<dbReference type="InterPro" id="IPR041679">
    <property type="entry name" value="DNA2/NAM7-like_C"/>
</dbReference>
<dbReference type="SUPFAM" id="SSF52540">
    <property type="entry name" value="P-loop containing nucleoside triphosphate hydrolases"/>
    <property type="match status" value="1"/>
</dbReference>
<dbReference type="GO" id="GO:0003724">
    <property type="term" value="F:RNA helicase activity"/>
    <property type="evidence" value="ECO:0007669"/>
    <property type="project" value="InterPro"/>
</dbReference>
<dbReference type="CDD" id="cd18039">
    <property type="entry name" value="DEXXQc_UPF1"/>
    <property type="match status" value="1"/>
</dbReference>
<dbReference type="Pfam" id="PF09416">
    <property type="entry name" value="UPF1_Zn_bind"/>
    <property type="match status" value="1"/>
</dbReference>
<evidence type="ECO:0000256" key="6">
    <source>
        <dbReference type="PROSITE-ProRule" id="PRU01341"/>
    </source>
</evidence>
<dbReference type="STRING" id="478820.A0A196SJE3"/>
<dbReference type="InterPro" id="IPR041677">
    <property type="entry name" value="DNA2/NAM7_AAA_11"/>
</dbReference>
<evidence type="ECO:0000256" key="1">
    <source>
        <dbReference type="ARBA" id="ARBA00022741"/>
    </source>
</evidence>
<proteinExistence type="predicted"/>
<dbReference type="GO" id="GO:0003723">
    <property type="term" value="F:RNA binding"/>
    <property type="evidence" value="ECO:0007669"/>
    <property type="project" value="InterPro"/>
</dbReference>
<keyword evidence="4" id="KW-0067">ATP-binding</keyword>
<organism evidence="8 9">
    <name type="scientific">Blastocystis sp. subtype 1 (strain ATCC 50177 / NandII)</name>
    <dbReference type="NCBI Taxonomy" id="478820"/>
    <lineage>
        <taxon>Eukaryota</taxon>
        <taxon>Sar</taxon>
        <taxon>Stramenopiles</taxon>
        <taxon>Bigyra</taxon>
        <taxon>Opalozoa</taxon>
        <taxon>Opalinata</taxon>
        <taxon>Blastocystidae</taxon>
        <taxon>Blastocystis</taxon>
    </lineage>
</organism>
<evidence type="ECO:0000256" key="3">
    <source>
        <dbReference type="ARBA" id="ARBA00022806"/>
    </source>
</evidence>
<dbReference type="InterPro" id="IPR047187">
    <property type="entry name" value="SF1_C_Upf1"/>
</dbReference>
<accession>A0A196SJE3</accession>
<evidence type="ECO:0000256" key="5">
    <source>
        <dbReference type="ARBA" id="ARBA00048432"/>
    </source>
</evidence>
<keyword evidence="6" id="KW-0862">Zinc</keyword>
<dbReference type="CDD" id="cd21400">
    <property type="entry name" value="ZBD_UPF1-like"/>
    <property type="match status" value="1"/>
</dbReference>
<dbReference type="AlphaFoldDB" id="A0A196SJE3"/>
<sequence>MPKRETKKNQSCCYCGSRDPKGLILCNVCKKWFCNCVSMREGSHAFLHLSIAHHNSVCTHPSSVFRGSTLRCSSCNSTNVFDLRFNPNEERNGAPLLMCLSKCISKRSRYDKRYADDSWFPIIDDRRFISPVLAQPPLGPDARNDLCVDLIRQYEVLCLSYPTLSFNKVQLEQTKRLEKTKLDYESTLEYYNVFEPLLRVEASEMQQSQLMDGDKHTNVHFMRDDTRKCVVASFCIHMCEYSRTIREWDNMMLTYCLFQDDYDAIDNNEYKNHMKNLEYNRRRFRNEDESDATARIVEENNQEEDDMPAGAYANLVNEKRIEYGGSICSLEEVDPSVSLFKCTMKVERKIIPEGKPAFEDGFYDIRLRDTNSTLDRRLKAIVMMDQESSIHQTIFDVILGYKAAMNKHVFSLTPEEKRANYDAPELKPLNEPQRAALIECLQSRFTLIQGPPGTGKTNTAATIVYQMVQRTHNQIPDVPKKKYADSATLKGKLTYPGRVLVCAPSNVAADEICRRIHRTGVNVVRLMAVSKEEMPSPVEELCVHVQAWELLKDETDIRSRRRRGEHIEESEWRKYLRDLGRIKREILMDADVVVCTCDTAGSSLMNGIPFPTVLIDEASQTTEPEVLIPIVHGAQRVIMVGDQCQLQPVVISLQCKACKYDRSLFERLIELGMKTQLLSVQYRMHPVLSEFSNSAFYDNKLVDGITEKNRPVLSKFPFPDKKRPLVFWHVVGKESLGSKGGSYQNFVEAMTVIEVIRSLVECKCPQNRIGVITSYTGQRLLLMNLLVQHGLKDVECSSVNMFQGREMDYIVYSCVRSNTRKEVGFLKDPKRLNVALTRARYGMVVVGNASLLCNEQLWSTYVNYHKNHRTLVEGSITSWRIKRSL</sequence>
<evidence type="ECO:0000313" key="8">
    <source>
        <dbReference type="EMBL" id="OAO16431.1"/>
    </source>
</evidence>
<dbReference type="PROSITE" id="PS51997">
    <property type="entry name" value="UPF1_CH_RICH"/>
    <property type="match status" value="1"/>
</dbReference>
<keyword evidence="6" id="KW-0863">Zinc-finger</keyword>
<dbReference type="Pfam" id="PF13086">
    <property type="entry name" value="AAA_11"/>
    <property type="match status" value="1"/>
</dbReference>
<dbReference type="OrthoDB" id="201314at2759"/>
<evidence type="ECO:0000313" key="9">
    <source>
        <dbReference type="Proteomes" id="UP000078348"/>
    </source>
</evidence>
<reference evidence="8 9" key="1">
    <citation type="submission" date="2016-05" db="EMBL/GenBank/DDBJ databases">
        <title>Nuclear genome of Blastocystis sp. subtype 1 NandII.</title>
        <authorList>
            <person name="Gentekaki E."/>
            <person name="Curtis B."/>
            <person name="Stairs C."/>
            <person name="Eme L."/>
            <person name="Herman E."/>
            <person name="Klimes V."/>
            <person name="Arias M.C."/>
            <person name="Elias M."/>
            <person name="Hilliou F."/>
            <person name="Klute M."/>
            <person name="Malik S.-B."/>
            <person name="Pightling A."/>
            <person name="Rachubinski R."/>
            <person name="Salas D."/>
            <person name="Schlacht A."/>
            <person name="Suga H."/>
            <person name="Archibald J."/>
            <person name="Ball S.G."/>
            <person name="Clark G."/>
            <person name="Dacks J."/>
            <person name="Van Der Giezen M."/>
            <person name="Tsaousis A."/>
            <person name="Roger A."/>
        </authorList>
    </citation>
    <scope>NUCLEOTIDE SEQUENCE [LARGE SCALE GENOMIC DNA]</scope>
    <source>
        <strain evidence="9">ATCC 50177 / NandII</strain>
    </source>
</reference>
<dbReference type="InterPro" id="IPR027417">
    <property type="entry name" value="P-loop_NTPase"/>
</dbReference>
<protein>
    <submittedName>
        <fullName evidence="8">Nonsense-mediated mRNA decay protein</fullName>
    </submittedName>
</protein>
<dbReference type="GO" id="GO:0005737">
    <property type="term" value="C:cytoplasm"/>
    <property type="evidence" value="ECO:0007669"/>
    <property type="project" value="InterPro"/>
</dbReference>
<dbReference type="GO" id="GO:0000184">
    <property type="term" value="P:nuclear-transcribed mRNA catabolic process, nonsense-mediated decay"/>
    <property type="evidence" value="ECO:0007669"/>
    <property type="project" value="InterPro"/>
</dbReference>
<feature type="region of interest" description="CC/SHH/C" evidence="6">
    <location>
        <begin position="26"/>
        <end position="54"/>
    </location>
</feature>
<dbReference type="Pfam" id="PF13087">
    <property type="entry name" value="AAA_12"/>
    <property type="match status" value="1"/>
</dbReference>